<dbReference type="Pfam" id="PF13560">
    <property type="entry name" value="HTH_31"/>
    <property type="match status" value="1"/>
</dbReference>
<evidence type="ECO:0000313" key="2">
    <source>
        <dbReference type="EMBL" id="GHJ31550.1"/>
    </source>
</evidence>
<dbReference type="Proteomes" id="UP001054854">
    <property type="component" value="Unassembled WGS sequence"/>
</dbReference>
<dbReference type="SMART" id="SM00530">
    <property type="entry name" value="HTH_XRE"/>
    <property type="match status" value="1"/>
</dbReference>
<gene>
    <name evidence="2" type="ORF">TPA0910_59830</name>
</gene>
<dbReference type="PROSITE" id="PS50943">
    <property type="entry name" value="HTH_CROC1"/>
    <property type="match status" value="1"/>
</dbReference>
<dbReference type="InterPro" id="IPR010982">
    <property type="entry name" value="Lambda_DNA-bd_dom_sf"/>
</dbReference>
<keyword evidence="3" id="KW-1185">Reference proteome</keyword>
<dbReference type="EMBL" id="BNEK01000005">
    <property type="protein sequence ID" value="GHJ31550.1"/>
    <property type="molecule type" value="Genomic_DNA"/>
</dbReference>
<name>A0ABQ3U7H9_STRHY</name>
<dbReference type="InterPro" id="IPR043917">
    <property type="entry name" value="DUF5753"/>
</dbReference>
<evidence type="ECO:0000259" key="1">
    <source>
        <dbReference type="PROSITE" id="PS50943"/>
    </source>
</evidence>
<dbReference type="CDD" id="cd00093">
    <property type="entry name" value="HTH_XRE"/>
    <property type="match status" value="1"/>
</dbReference>
<organism evidence="2 3">
    <name type="scientific">Streptomyces hygroscopicus</name>
    <dbReference type="NCBI Taxonomy" id="1912"/>
    <lineage>
        <taxon>Bacteria</taxon>
        <taxon>Bacillati</taxon>
        <taxon>Actinomycetota</taxon>
        <taxon>Actinomycetes</taxon>
        <taxon>Kitasatosporales</taxon>
        <taxon>Streptomycetaceae</taxon>
        <taxon>Streptomyces</taxon>
        <taxon>Streptomyces violaceusniger group</taxon>
    </lineage>
</organism>
<dbReference type="Gene3D" id="1.10.260.40">
    <property type="entry name" value="lambda repressor-like DNA-binding domains"/>
    <property type="match status" value="1"/>
</dbReference>
<dbReference type="Pfam" id="PF19054">
    <property type="entry name" value="DUF5753"/>
    <property type="match status" value="1"/>
</dbReference>
<dbReference type="SUPFAM" id="SSF47413">
    <property type="entry name" value="lambda repressor-like DNA-binding domains"/>
    <property type="match status" value="1"/>
</dbReference>
<reference evidence="2" key="1">
    <citation type="submission" date="2024-05" db="EMBL/GenBank/DDBJ databases">
        <title>Whole genome shotgun sequence of Streptomyces hygroscopicus NBRC 113678.</title>
        <authorList>
            <person name="Komaki H."/>
            <person name="Tamura T."/>
        </authorList>
    </citation>
    <scope>NUCLEOTIDE SEQUENCE</scope>
    <source>
        <strain evidence="2">N11-34</strain>
    </source>
</reference>
<comment type="caution">
    <text evidence="2">The sequence shown here is derived from an EMBL/GenBank/DDBJ whole genome shotgun (WGS) entry which is preliminary data.</text>
</comment>
<accession>A0ABQ3U7H9</accession>
<protein>
    <submittedName>
        <fullName evidence="2">Transcriptional regulator</fullName>
    </submittedName>
</protein>
<evidence type="ECO:0000313" key="3">
    <source>
        <dbReference type="Proteomes" id="UP001054854"/>
    </source>
</evidence>
<proteinExistence type="predicted"/>
<sequence length="280" mass="30851">MRGDPQVSEAKEGQEPSSGAAFLGAEVRTWRLRAELSQRELGLRANYGQQYVAKVEAGERLASAEFADACDQVFGTPGTFARLRKRASQHGYPDWFVPYVQLERQAVSILDYSATLIMGMLQTAEYARAVFQAAHPRDSVDRIDARVARRLQRREVMEREAPPLLWCVLSEACLRTEVGGREVVRAQLTHLLAEAESPHITLQVLPSTAGAPPVPGSFTVLTFDDGPNVVYTDTATAGQTIDSPAEVETATARYDRIRASALAPDKSLAVIRSLMEEYTR</sequence>
<dbReference type="InterPro" id="IPR001387">
    <property type="entry name" value="Cro/C1-type_HTH"/>
</dbReference>
<feature type="domain" description="HTH cro/C1-type" evidence="1">
    <location>
        <begin position="27"/>
        <end position="80"/>
    </location>
</feature>